<dbReference type="Proteomes" id="UP001390339">
    <property type="component" value="Unassembled WGS sequence"/>
</dbReference>
<keyword evidence="10" id="KW-1185">Reference proteome</keyword>
<feature type="compositionally biased region" description="Low complexity" evidence="7">
    <location>
        <begin position="307"/>
        <end position="327"/>
    </location>
</feature>
<keyword evidence="4" id="KW-0833">Ubl conjugation pathway</keyword>
<protein>
    <recommendedName>
        <fullName evidence="2">ubiquitinyl hydrolase 1</fullName>
        <ecNumber evidence="2">3.4.19.12</ecNumber>
    </recommendedName>
</protein>
<feature type="region of interest" description="Disordered" evidence="7">
    <location>
        <begin position="1"/>
        <end position="49"/>
    </location>
</feature>
<keyword evidence="6" id="KW-0788">Thiol protease</keyword>
<evidence type="ECO:0000256" key="1">
    <source>
        <dbReference type="ARBA" id="ARBA00000707"/>
    </source>
</evidence>
<evidence type="ECO:0000256" key="5">
    <source>
        <dbReference type="ARBA" id="ARBA00022801"/>
    </source>
</evidence>
<dbReference type="InterPro" id="IPR038765">
    <property type="entry name" value="Papain-like_cys_pep_sf"/>
</dbReference>
<gene>
    <name evidence="9" type="ORF">PGQ11_005046</name>
</gene>
<feature type="compositionally biased region" description="Basic and acidic residues" evidence="7">
    <location>
        <begin position="351"/>
        <end position="365"/>
    </location>
</feature>
<feature type="region of interest" description="Disordered" evidence="7">
    <location>
        <begin position="839"/>
        <end position="926"/>
    </location>
</feature>
<feature type="compositionally biased region" description="Polar residues" evidence="7">
    <location>
        <begin position="238"/>
        <end position="270"/>
    </location>
</feature>
<dbReference type="PROSITE" id="PS50235">
    <property type="entry name" value="USP_3"/>
    <property type="match status" value="1"/>
</dbReference>
<evidence type="ECO:0000313" key="9">
    <source>
        <dbReference type="EMBL" id="KAK8874532.1"/>
    </source>
</evidence>
<feature type="region of interest" description="Disordered" evidence="7">
    <location>
        <begin position="607"/>
        <end position="639"/>
    </location>
</feature>
<reference evidence="9 10" key="1">
    <citation type="journal article" date="2024" name="IMA Fungus">
        <title>Apiospora arundinis, a panoply of carbohydrate-active enzymes and secondary metabolites.</title>
        <authorList>
            <person name="Sorensen T."/>
            <person name="Petersen C."/>
            <person name="Muurmann A.T."/>
            <person name="Christiansen J.V."/>
            <person name="Brundto M.L."/>
            <person name="Overgaard C.K."/>
            <person name="Boysen A.T."/>
            <person name="Wollenberg R.D."/>
            <person name="Larsen T.O."/>
            <person name="Sorensen J.L."/>
            <person name="Nielsen K.L."/>
            <person name="Sondergaard T.E."/>
        </authorList>
    </citation>
    <scope>NUCLEOTIDE SEQUENCE [LARGE SCALE GENOMIC DNA]</scope>
    <source>
        <strain evidence="9 10">AAU 773</strain>
    </source>
</reference>
<dbReference type="InterPro" id="IPR018200">
    <property type="entry name" value="USP_CS"/>
</dbReference>
<feature type="compositionally biased region" description="Low complexity" evidence="7">
    <location>
        <begin position="627"/>
        <end position="636"/>
    </location>
</feature>
<proteinExistence type="predicted"/>
<keyword evidence="5" id="KW-0378">Hydrolase</keyword>
<dbReference type="InterPro" id="IPR001394">
    <property type="entry name" value="Peptidase_C19_UCH"/>
</dbReference>
<feature type="compositionally biased region" description="Basic and acidic residues" evidence="7">
    <location>
        <begin position="849"/>
        <end position="863"/>
    </location>
</feature>
<evidence type="ECO:0000256" key="4">
    <source>
        <dbReference type="ARBA" id="ARBA00022786"/>
    </source>
</evidence>
<evidence type="ECO:0000256" key="7">
    <source>
        <dbReference type="SAM" id="MobiDB-lite"/>
    </source>
</evidence>
<feature type="region of interest" description="Disordered" evidence="7">
    <location>
        <begin position="101"/>
        <end position="399"/>
    </location>
</feature>
<dbReference type="PROSITE" id="PS00972">
    <property type="entry name" value="USP_1"/>
    <property type="match status" value="1"/>
</dbReference>
<organism evidence="9 10">
    <name type="scientific">Apiospora arundinis</name>
    <dbReference type="NCBI Taxonomy" id="335852"/>
    <lineage>
        <taxon>Eukaryota</taxon>
        <taxon>Fungi</taxon>
        <taxon>Dikarya</taxon>
        <taxon>Ascomycota</taxon>
        <taxon>Pezizomycotina</taxon>
        <taxon>Sordariomycetes</taxon>
        <taxon>Xylariomycetidae</taxon>
        <taxon>Amphisphaeriales</taxon>
        <taxon>Apiosporaceae</taxon>
        <taxon>Apiospora</taxon>
    </lineage>
</organism>
<dbReference type="EC" id="3.4.19.12" evidence="2"/>
<feature type="domain" description="USP" evidence="8">
    <location>
        <begin position="480"/>
        <end position="857"/>
    </location>
</feature>
<evidence type="ECO:0000256" key="6">
    <source>
        <dbReference type="ARBA" id="ARBA00022807"/>
    </source>
</evidence>
<feature type="compositionally biased region" description="Polar residues" evidence="7">
    <location>
        <begin position="610"/>
        <end position="619"/>
    </location>
</feature>
<accession>A0ABR2JA67</accession>
<dbReference type="InterPro" id="IPR050164">
    <property type="entry name" value="Peptidase_C19"/>
</dbReference>
<comment type="caution">
    <text evidence="9">The sequence shown here is derived from an EMBL/GenBank/DDBJ whole genome shotgun (WGS) entry which is preliminary data.</text>
</comment>
<dbReference type="Pfam" id="PF00443">
    <property type="entry name" value="UCH"/>
    <property type="match status" value="1"/>
</dbReference>
<evidence type="ECO:0000256" key="3">
    <source>
        <dbReference type="ARBA" id="ARBA00022670"/>
    </source>
</evidence>
<dbReference type="SUPFAM" id="SSF54001">
    <property type="entry name" value="Cysteine proteinases"/>
    <property type="match status" value="1"/>
</dbReference>
<keyword evidence="3" id="KW-0645">Protease</keyword>
<dbReference type="Gene3D" id="3.90.70.10">
    <property type="entry name" value="Cysteine proteinases"/>
    <property type="match status" value="1"/>
</dbReference>
<feature type="compositionally biased region" description="Low complexity" evidence="7">
    <location>
        <begin position="275"/>
        <end position="290"/>
    </location>
</feature>
<dbReference type="PANTHER" id="PTHR24006:SF687">
    <property type="entry name" value="UBIQUITIN CARBOXYL-TERMINAL HYDROLASE 10"/>
    <property type="match status" value="1"/>
</dbReference>
<dbReference type="PANTHER" id="PTHR24006">
    <property type="entry name" value="UBIQUITIN CARBOXYL-TERMINAL HYDROLASE"/>
    <property type="match status" value="1"/>
</dbReference>
<dbReference type="EMBL" id="JAPCWZ010000003">
    <property type="protein sequence ID" value="KAK8874532.1"/>
    <property type="molecule type" value="Genomic_DNA"/>
</dbReference>
<comment type="catalytic activity">
    <reaction evidence="1">
        <text>Thiol-dependent hydrolysis of ester, thioester, amide, peptide and isopeptide bonds formed by the C-terminal Gly of ubiquitin (a 76-residue protein attached to proteins as an intracellular targeting signal).</text>
        <dbReference type="EC" id="3.4.19.12"/>
    </reaction>
</comment>
<feature type="region of interest" description="Disordered" evidence="7">
    <location>
        <begin position="647"/>
        <end position="666"/>
    </location>
</feature>
<feature type="compositionally biased region" description="Low complexity" evidence="7">
    <location>
        <begin position="165"/>
        <end position="174"/>
    </location>
</feature>
<evidence type="ECO:0000313" key="10">
    <source>
        <dbReference type="Proteomes" id="UP001390339"/>
    </source>
</evidence>
<feature type="compositionally biased region" description="Gly residues" evidence="7">
    <location>
        <begin position="12"/>
        <end position="24"/>
    </location>
</feature>
<evidence type="ECO:0000259" key="8">
    <source>
        <dbReference type="PROSITE" id="PS50235"/>
    </source>
</evidence>
<name>A0ABR2JA67_9PEZI</name>
<dbReference type="InterPro" id="IPR028889">
    <property type="entry name" value="USP"/>
</dbReference>
<feature type="compositionally biased region" description="Pro residues" evidence="7">
    <location>
        <begin position="155"/>
        <end position="164"/>
    </location>
</feature>
<evidence type="ECO:0000256" key="2">
    <source>
        <dbReference type="ARBA" id="ARBA00012759"/>
    </source>
</evidence>
<sequence length="942" mass="101665">MNGSHLPAGQPMPGGVGGVPGGRGPVDMGHVPAAGNGPRRQRPQHYPSHQPSYYHQQHHNVHNPMYYSTPMNPYATSYYPQQMPHYYQNSHMPAAQYVPHHSAYPARSPPAMHQQYPPIVSSSMQHHPLPQAYSRPPPQQPSPAISTPPVYATALPPPPVPVPQAPSSTQSPQPAAQPPLTPSTPHTQASSTPPLPPQPEMEIARQPFKPPLPWLSRPDLPFPTKTAKSKRRRKILTTDASNVRLPTNHQGGNETSVEPTGSETATNPSAPETPAQSNTTSAISSAATMKSSDRSEAPSAQDRPSEVAQPASTTPSTTTQASSVTPTKVTKPLPRTAAPAVPVLPKATKAATKDPKGPSSDDRPDQAPAVSQAPPADASIVSSTDAPVEETQPAAAPAPIKPKLWTGLFANASAAAAAANPGSQVVPGTTISGAVENGEANGNSVAASGPFTKTNASSLAEAIALFRVGKGQKLAFLKPRGLINTGNMCYMNSILQVLIFCTPFYDFLDQVSQKAVHSFKSATPLVDAMIMFMREFHVIDSATSVEQLRMRLKNEELEQYGEPFAPEVVYDAIRKHKRFAEMQRGQQQDAEEFLGFLLESLREECKETMAQHSDSTAATAATPKAGSSPTDTTDSSDWLEVGTKQRAAITRSSGEPHDSLPTTQIFGGKLRSELKKTGCQDSIHYERFQPLQLDIGSPQVRNIIDALRNLTLPETLHDSDSKPGTTKTKQVFIETLPPVLILHLKRFQFDAQSGTGTTKIWKKVGYPLELELPKEVYSRQKRNAMVAEGKGFPKYRLIAAVYHHGKSASGGHYTVDVRRQDGQEWIRIDDTIIRRVRSEDVAEGGQEENAVKEASRPDQKRDTTSSATGNRFEGISGDSEAGDDEGWNQVATPASGGKKWSNVVNGNRAGAATATAPPPSKGKQVRDSIKDKVAYLLFYQRI</sequence>